<dbReference type="AlphaFoldDB" id="A0A2K3KWM1"/>
<comment type="caution">
    <text evidence="1">The sequence shown here is derived from an EMBL/GenBank/DDBJ whole genome shotgun (WGS) entry which is preliminary data.</text>
</comment>
<name>A0A2K3KWM1_TRIPR</name>
<reference evidence="1 2" key="2">
    <citation type="journal article" date="2017" name="Front. Plant Sci.">
        <title>Gene Classification and Mining of Molecular Markers Useful in Red Clover (Trifolium pratense) Breeding.</title>
        <authorList>
            <person name="Istvanek J."/>
            <person name="Dluhosova J."/>
            <person name="Dluhos P."/>
            <person name="Patkova L."/>
            <person name="Nedelnik J."/>
            <person name="Repkova J."/>
        </authorList>
    </citation>
    <scope>NUCLEOTIDE SEQUENCE [LARGE SCALE GENOMIC DNA]</scope>
    <source>
        <strain evidence="2">cv. Tatra</strain>
        <tissue evidence="1">Young leaves</tissue>
    </source>
</reference>
<dbReference type="Proteomes" id="UP000236291">
    <property type="component" value="Unassembled WGS sequence"/>
</dbReference>
<evidence type="ECO:0000313" key="2">
    <source>
        <dbReference type="Proteomes" id="UP000236291"/>
    </source>
</evidence>
<dbReference type="EMBL" id="ASHM01115302">
    <property type="protein sequence ID" value="PNX70686.1"/>
    <property type="molecule type" value="Genomic_DNA"/>
</dbReference>
<protein>
    <submittedName>
        <fullName evidence="1">Uncharacterized protein</fullName>
    </submittedName>
</protein>
<feature type="non-terminal residue" evidence="1">
    <location>
        <position position="1"/>
    </location>
</feature>
<organism evidence="1 2">
    <name type="scientific">Trifolium pratense</name>
    <name type="common">Red clover</name>
    <dbReference type="NCBI Taxonomy" id="57577"/>
    <lineage>
        <taxon>Eukaryota</taxon>
        <taxon>Viridiplantae</taxon>
        <taxon>Streptophyta</taxon>
        <taxon>Embryophyta</taxon>
        <taxon>Tracheophyta</taxon>
        <taxon>Spermatophyta</taxon>
        <taxon>Magnoliopsida</taxon>
        <taxon>eudicotyledons</taxon>
        <taxon>Gunneridae</taxon>
        <taxon>Pentapetalae</taxon>
        <taxon>rosids</taxon>
        <taxon>fabids</taxon>
        <taxon>Fabales</taxon>
        <taxon>Fabaceae</taxon>
        <taxon>Papilionoideae</taxon>
        <taxon>50 kb inversion clade</taxon>
        <taxon>NPAAA clade</taxon>
        <taxon>Hologalegina</taxon>
        <taxon>IRL clade</taxon>
        <taxon>Trifolieae</taxon>
        <taxon>Trifolium</taxon>
    </lineage>
</organism>
<reference evidence="1 2" key="1">
    <citation type="journal article" date="2014" name="Am. J. Bot.">
        <title>Genome assembly and annotation for red clover (Trifolium pratense; Fabaceae).</title>
        <authorList>
            <person name="Istvanek J."/>
            <person name="Jaros M."/>
            <person name="Krenek A."/>
            <person name="Repkova J."/>
        </authorList>
    </citation>
    <scope>NUCLEOTIDE SEQUENCE [LARGE SCALE GENOMIC DNA]</scope>
    <source>
        <strain evidence="2">cv. Tatra</strain>
        <tissue evidence="1">Young leaves</tissue>
    </source>
</reference>
<accession>A0A2K3KWM1</accession>
<evidence type="ECO:0000313" key="1">
    <source>
        <dbReference type="EMBL" id="PNX70686.1"/>
    </source>
</evidence>
<proteinExistence type="predicted"/>
<gene>
    <name evidence="1" type="ORF">L195_g057642</name>
</gene>
<sequence>CSGQKLTMLRCLHMAEIRVSPCRQDGGIKGDAMCSRWRISQFCHVHVNGGIASHAMLGRWRN</sequence>